<accession>A0ABW5EAY6</accession>
<proteinExistence type="predicted"/>
<organism evidence="3 4">
    <name type="scientific">Microbulbifer halophilus</name>
    <dbReference type="NCBI Taxonomy" id="453963"/>
    <lineage>
        <taxon>Bacteria</taxon>
        <taxon>Pseudomonadati</taxon>
        <taxon>Pseudomonadota</taxon>
        <taxon>Gammaproteobacteria</taxon>
        <taxon>Cellvibrionales</taxon>
        <taxon>Microbulbiferaceae</taxon>
        <taxon>Microbulbifer</taxon>
    </lineage>
</organism>
<evidence type="ECO:0000256" key="1">
    <source>
        <dbReference type="SAM" id="MobiDB-lite"/>
    </source>
</evidence>
<evidence type="ECO:0000313" key="3">
    <source>
        <dbReference type="EMBL" id="MFD2310249.1"/>
    </source>
</evidence>
<feature type="transmembrane region" description="Helical" evidence="2">
    <location>
        <begin position="102"/>
        <end position="123"/>
    </location>
</feature>
<feature type="transmembrane region" description="Helical" evidence="2">
    <location>
        <begin position="69"/>
        <end position="96"/>
    </location>
</feature>
<dbReference type="RefSeq" id="WP_265720085.1">
    <property type="nucleotide sequence ID" value="NZ_JAPIVK010000001.1"/>
</dbReference>
<keyword evidence="2" id="KW-0472">Membrane</keyword>
<keyword evidence="2" id="KW-0812">Transmembrane</keyword>
<keyword evidence="2" id="KW-1133">Transmembrane helix</keyword>
<reference evidence="4" key="1">
    <citation type="journal article" date="2019" name="Int. J. Syst. Evol. Microbiol.">
        <title>The Global Catalogue of Microorganisms (GCM) 10K type strain sequencing project: providing services to taxonomists for standard genome sequencing and annotation.</title>
        <authorList>
            <consortium name="The Broad Institute Genomics Platform"/>
            <consortium name="The Broad Institute Genome Sequencing Center for Infectious Disease"/>
            <person name="Wu L."/>
            <person name="Ma J."/>
        </authorList>
    </citation>
    <scope>NUCLEOTIDE SEQUENCE [LARGE SCALE GENOMIC DNA]</scope>
    <source>
        <strain evidence="4">KCTC 12848</strain>
    </source>
</reference>
<evidence type="ECO:0000313" key="4">
    <source>
        <dbReference type="Proteomes" id="UP001597425"/>
    </source>
</evidence>
<feature type="compositionally biased region" description="Basic and acidic residues" evidence="1">
    <location>
        <begin position="12"/>
        <end position="27"/>
    </location>
</feature>
<protein>
    <submittedName>
        <fullName evidence="3">Uncharacterized protein</fullName>
    </submittedName>
</protein>
<keyword evidence="4" id="KW-1185">Reference proteome</keyword>
<comment type="caution">
    <text evidence="3">The sequence shown here is derived from an EMBL/GenBank/DDBJ whole genome shotgun (WGS) entry which is preliminary data.</text>
</comment>
<gene>
    <name evidence="3" type="ORF">ACFSKX_07430</name>
</gene>
<evidence type="ECO:0000256" key="2">
    <source>
        <dbReference type="SAM" id="Phobius"/>
    </source>
</evidence>
<dbReference type="Proteomes" id="UP001597425">
    <property type="component" value="Unassembled WGS sequence"/>
</dbReference>
<dbReference type="EMBL" id="JBHUJD010000007">
    <property type="protein sequence ID" value="MFD2310249.1"/>
    <property type="molecule type" value="Genomic_DNA"/>
</dbReference>
<feature type="region of interest" description="Disordered" evidence="1">
    <location>
        <begin position="1"/>
        <end position="31"/>
    </location>
</feature>
<sequence>MARPTESSEDPAAQHRSRDELPPRDESSNEENTLERAQATLTLATAWLANLQSLAQLEFSRTLVAGKRILALQLLLLPLALALVLSLCGGAGLLGYYFSQSIYVGFAVFVLVQLLIVAGILLYHRRLSAMLGFHETRRQAKEAISDVFQSIK</sequence>
<name>A0ABW5EAY6_9GAMM</name>